<feature type="binding site" evidence="12">
    <location>
        <position position="439"/>
    </location>
    <ligand>
        <name>thiamine diphosphate</name>
        <dbReference type="ChEBI" id="CHEBI:58937"/>
    </ligand>
</feature>
<dbReference type="Proteomes" id="UP000315995">
    <property type="component" value="Chromosome"/>
</dbReference>
<feature type="binding site" evidence="11">
    <location>
        <position position="359"/>
    </location>
    <ligand>
        <name>substrate</name>
    </ligand>
</feature>
<feature type="binding site" evidence="11">
    <location>
        <position position="264"/>
    </location>
    <ligand>
        <name>substrate</name>
    </ligand>
</feature>
<evidence type="ECO:0000313" key="18">
    <source>
        <dbReference type="Proteomes" id="UP000315995"/>
    </source>
</evidence>
<feature type="binding site" evidence="11">
    <location>
        <position position="386"/>
    </location>
    <ligand>
        <name>substrate</name>
    </ligand>
</feature>
<dbReference type="SMART" id="SM00861">
    <property type="entry name" value="Transket_pyr"/>
    <property type="match status" value="1"/>
</dbReference>
<dbReference type="InterPro" id="IPR055152">
    <property type="entry name" value="Transketolase-like_C_2"/>
</dbReference>
<keyword evidence="4 15" id="KW-0808">Transferase</keyword>
<dbReference type="InterPro" id="IPR005474">
    <property type="entry name" value="Transketolase_N"/>
</dbReference>
<evidence type="ECO:0000256" key="1">
    <source>
        <dbReference type="ARBA" id="ARBA00007131"/>
    </source>
</evidence>
<sequence length="667" mass="72373">MSDASKKGIEELTVNTIRTLAMDAVQKANSGHPGAPMGLAPAAYVVWHNHLRHNPKNPDWHDRDRFILSNGHASMLLYAMLHLTGYEQMTLEQIENFRQWDSATPGHPENFETEGVEMTTGPLGQGFATAVGMALSEAQLNERFDGVVDHFTYVFCSDGDLMEGISHEAASLAGHLGLGKLVYIFDDNSITIDGGTDLTFTEDVQKRFEAYGWHVQTVEDGNDLDAIDEAVEAAKQVTDKPSIIALRTVIGYGSPNKAGKSSSHGSPLGDDEIAATKAALGWEYDEPFFVPEEVQAHMSAAVDRGHQLESEWADRLEKYAEEAPEKYAELTRRLAGKLPEGWDADLPTFEPDAKGMATRKSSGAVVKELYAKLPEFTGGSADLAGSNKTLFEEFGIMSPGHFDAQNIHFGVREHAMFAIANGMTLHGGTRGFGATFLIFSDYMRPALRLAALMQTPSIGVFTHDSIGLGEDGPTHQPIEHLASLRAMPNMTVLRPADANEVRECWQVAIENTTGPSSLALTRQSVPTLDREALGSVGDATKGAYILADSDADEPEVILMASGSEVAVCLDAYKKLTDEGVAARVVSMPSWEVFEAQDDAWKEQVLPKSVTKRVAVEAAATFGWERYTGWDGHVHGLDRFGKSAPAGEVFEKLGFTGDNIAELAKGLL</sequence>
<feature type="binding site" evidence="11">
    <location>
        <position position="475"/>
    </location>
    <ligand>
        <name>substrate</name>
    </ligand>
</feature>
<dbReference type="InterPro" id="IPR005478">
    <property type="entry name" value="Transketolase_bac-like"/>
</dbReference>
<dbReference type="PANTHER" id="PTHR43522">
    <property type="entry name" value="TRANSKETOLASE"/>
    <property type="match status" value="1"/>
</dbReference>
<dbReference type="InterPro" id="IPR033247">
    <property type="entry name" value="Transketolase_fam"/>
</dbReference>
<proteinExistence type="inferred from homology"/>
<dbReference type="SUPFAM" id="SSF52518">
    <property type="entry name" value="Thiamin diphosphate-binding fold (THDP-binding)"/>
    <property type="match status" value="2"/>
</dbReference>
<evidence type="ECO:0000256" key="3">
    <source>
        <dbReference type="ARBA" id="ARBA00013152"/>
    </source>
</evidence>
<dbReference type="AlphaFoldDB" id="A0A4Y6PRS2"/>
<evidence type="ECO:0000256" key="12">
    <source>
        <dbReference type="PIRSR" id="PIRSR605478-3"/>
    </source>
</evidence>
<feature type="binding site" evidence="12">
    <location>
        <begin position="121"/>
        <end position="123"/>
    </location>
    <ligand>
        <name>thiamine diphosphate</name>
        <dbReference type="ChEBI" id="CHEBI:58937"/>
    </ligand>
</feature>
<dbReference type="GO" id="GO:0046872">
    <property type="term" value="F:metal ion binding"/>
    <property type="evidence" value="ECO:0007669"/>
    <property type="project" value="UniProtKB-KW"/>
</dbReference>
<keyword evidence="18" id="KW-1185">Reference proteome</keyword>
<comment type="subunit">
    <text evidence="2 15">Homodimer.</text>
</comment>
<dbReference type="Pfam" id="PF02779">
    <property type="entry name" value="Transket_pyr"/>
    <property type="match status" value="1"/>
</dbReference>
<dbReference type="Pfam" id="PF22613">
    <property type="entry name" value="Transketolase_C_1"/>
    <property type="match status" value="1"/>
</dbReference>
<dbReference type="EC" id="2.2.1.1" evidence="3 9"/>
<evidence type="ECO:0000256" key="2">
    <source>
        <dbReference type="ARBA" id="ARBA00011738"/>
    </source>
</evidence>
<keyword evidence="6 13" id="KW-0460">Magnesium</keyword>
<dbReference type="FunFam" id="3.40.50.920:FF:000003">
    <property type="entry name" value="Transketolase"/>
    <property type="match status" value="1"/>
</dbReference>
<accession>A0A4Y6PRS2</accession>
<evidence type="ECO:0000256" key="8">
    <source>
        <dbReference type="ARBA" id="ARBA00049473"/>
    </source>
</evidence>
<keyword evidence="7 12" id="KW-0786">Thiamine pyrophosphate</keyword>
<comment type="function">
    <text evidence="15">Catalyzes the transfer of a two-carbon ketol group from a ketose donor to an aldose acceptor, via a covalent intermediate with the cofactor thiamine pyrophosphate.</text>
</comment>
<feature type="binding site" evidence="13">
    <location>
        <position position="188"/>
    </location>
    <ligand>
        <name>Mg(2+)</name>
        <dbReference type="ChEBI" id="CHEBI:18420"/>
    </ligand>
</feature>
<feature type="binding site" evidence="12">
    <location>
        <position position="188"/>
    </location>
    <ligand>
        <name>thiamine diphosphate</name>
        <dbReference type="ChEBI" id="CHEBI:58937"/>
    </ligand>
</feature>
<keyword evidence="5 13" id="KW-0479">Metal-binding</keyword>
<evidence type="ECO:0000256" key="10">
    <source>
        <dbReference type="PIRSR" id="PIRSR605478-1"/>
    </source>
</evidence>
<feature type="binding site" evidence="12">
    <location>
        <position position="159"/>
    </location>
    <ligand>
        <name>thiamine diphosphate</name>
        <dbReference type="ChEBI" id="CHEBI:58937"/>
    </ligand>
</feature>
<dbReference type="OrthoDB" id="8732661at2"/>
<feature type="site" description="Important for catalytic activity" evidence="14">
    <location>
        <position position="264"/>
    </location>
</feature>
<dbReference type="PROSITE" id="PS00801">
    <property type="entry name" value="TRANSKETOLASE_1"/>
    <property type="match status" value="1"/>
</dbReference>
<dbReference type="PANTHER" id="PTHR43522:SF2">
    <property type="entry name" value="TRANSKETOLASE 1-RELATED"/>
    <property type="match status" value="1"/>
</dbReference>
<accession>A0A5B8Y2R7</accession>
<keyword evidence="15" id="KW-0106">Calcium</keyword>
<dbReference type="CDD" id="cd02012">
    <property type="entry name" value="TPP_TK"/>
    <property type="match status" value="1"/>
</dbReference>
<dbReference type="EMBL" id="CP041186">
    <property type="protein sequence ID" value="QDG51044.1"/>
    <property type="molecule type" value="Genomic_DNA"/>
</dbReference>
<dbReference type="Gene3D" id="3.40.50.970">
    <property type="match status" value="2"/>
</dbReference>
<dbReference type="GO" id="GO:0004802">
    <property type="term" value="F:transketolase activity"/>
    <property type="evidence" value="ECO:0007669"/>
    <property type="project" value="UniProtKB-UniRule"/>
</dbReference>
<feature type="binding site" evidence="12">
    <location>
        <position position="264"/>
    </location>
    <ligand>
        <name>thiamine diphosphate</name>
        <dbReference type="ChEBI" id="CHEBI:58937"/>
    </ligand>
</feature>
<dbReference type="NCBIfam" id="TIGR00232">
    <property type="entry name" value="tktlase_bact"/>
    <property type="match status" value="1"/>
</dbReference>
<comment type="cofactor">
    <cofactor evidence="13">
        <name>Mg(2+)</name>
        <dbReference type="ChEBI" id="CHEBI:18420"/>
    </cofactor>
    <text evidence="13">Binds 1 Mg(2+) ion per subunit. Can also utilize other divalent metal cations, such as Ca(2+), Mn(2+) and Co(2+).</text>
</comment>
<evidence type="ECO:0000256" key="9">
    <source>
        <dbReference type="NCBIfam" id="TIGR00232"/>
    </source>
</evidence>
<feature type="active site" description="Proton donor" evidence="10">
    <location>
        <position position="413"/>
    </location>
</feature>
<dbReference type="SUPFAM" id="SSF52922">
    <property type="entry name" value="TK C-terminal domain-like"/>
    <property type="match status" value="1"/>
</dbReference>
<protein>
    <recommendedName>
        <fullName evidence="3 9">Transketolase</fullName>
        <ecNumber evidence="3 9">2.2.1.1</ecNumber>
    </recommendedName>
</protein>
<evidence type="ECO:0000256" key="6">
    <source>
        <dbReference type="ARBA" id="ARBA00022842"/>
    </source>
</evidence>
<dbReference type="GO" id="GO:0005829">
    <property type="term" value="C:cytosol"/>
    <property type="evidence" value="ECO:0007669"/>
    <property type="project" value="TreeGrafter"/>
</dbReference>
<feature type="binding site" evidence="12">
    <location>
        <position position="72"/>
    </location>
    <ligand>
        <name>thiamine diphosphate</name>
        <dbReference type="ChEBI" id="CHEBI:58937"/>
    </ligand>
</feature>
<evidence type="ECO:0000256" key="14">
    <source>
        <dbReference type="PIRSR" id="PIRSR605478-5"/>
    </source>
</evidence>
<organism evidence="17 18">
    <name type="scientific">Persicimonas caeni</name>
    <dbReference type="NCBI Taxonomy" id="2292766"/>
    <lineage>
        <taxon>Bacteria</taxon>
        <taxon>Deltaproteobacteria</taxon>
        <taxon>Bradymonadales</taxon>
        <taxon>Bradymonadaceae</taxon>
        <taxon>Persicimonas</taxon>
    </lineage>
</organism>
<feature type="binding site" evidence="11">
    <location>
        <position position="463"/>
    </location>
    <ligand>
        <name>substrate</name>
    </ligand>
</feature>
<dbReference type="InterPro" id="IPR029061">
    <property type="entry name" value="THDP-binding"/>
</dbReference>
<feature type="binding site" evidence="11">
    <location>
        <position position="471"/>
    </location>
    <ligand>
        <name>substrate</name>
    </ligand>
</feature>
<evidence type="ECO:0000313" key="17">
    <source>
        <dbReference type="EMBL" id="QDG51044.1"/>
    </source>
</evidence>
<feature type="binding site" evidence="11">
    <location>
        <position position="522"/>
    </location>
    <ligand>
        <name>substrate</name>
    </ligand>
</feature>
<dbReference type="FunFam" id="3.40.50.970:FF:000004">
    <property type="entry name" value="Transketolase"/>
    <property type="match status" value="1"/>
</dbReference>
<evidence type="ECO:0000256" key="7">
    <source>
        <dbReference type="ARBA" id="ARBA00023052"/>
    </source>
</evidence>
<name>A0A4Y6PRS2_PERCE</name>
<dbReference type="PROSITE" id="PS00802">
    <property type="entry name" value="TRANSKETOLASE_2"/>
    <property type="match status" value="1"/>
</dbReference>
<evidence type="ECO:0000256" key="15">
    <source>
        <dbReference type="RuleBase" id="RU004996"/>
    </source>
</evidence>
<comment type="catalytic activity">
    <reaction evidence="8 15">
        <text>D-sedoheptulose 7-phosphate + D-glyceraldehyde 3-phosphate = aldehydo-D-ribose 5-phosphate + D-xylulose 5-phosphate</text>
        <dbReference type="Rhea" id="RHEA:10508"/>
        <dbReference type="ChEBI" id="CHEBI:57483"/>
        <dbReference type="ChEBI" id="CHEBI:57737"/>
        <dbReference type="ChEBI" id="CHEBI:58273"/>
        <dbReference type="ChEBI" id="CHEBI:59776"/>
        <dbReference type="EC" id="2.2.1.1"/>
    </reaction>
</comment>
<comment type="similarity">
    <text evidence="1 15">Belongs to the transketolase family.</text>
</comment>
<comment type="cofactor">
    <cofactor evidence="12">
        <name>thiamine diphosphate</name>
        <dbReference type="ChEBI" id="CHEBI:58937"/>
    </cofactor>
    <text evidence="12">Binds 1 thiamine pyrophosphate per subunit. During the reaction, the substrate forms a covalent intermediate with the cofactor.</text>
</comment>
<evidence type="ECO:0000259" key="16">
    <source>
        <dbReference type="SMART" id="SM00861"/>
    </source>
</evidence>
<dbReference type="FunFam" id="3.40.50.970:FF:000003">
    <property type="entry name" value="Transketolase"/>
    <property type="match status" value="1"/>
</dbReference>
<feature type="domain" description="Transketolase-like pyrimidine-binding" evidence="16">
    <location>
        <begin position="356"/>
        <end position="527"/>
    </location>
</feature>
<gene>
    <name evidence="17" type="primary">tkt</name>
    <name evidence="17" type="ORF">FIV42_09955</name>
</gene>
<feature type="site" description="Important for catalytic activity" evidence="14">
    <location>
        <position position="32"/>
    </location>
</feature>
<dbReference type="RefSeq" id="WP_141197533.1">
    <property type="nucleotide sequence ID" value="NZ_CP041186.1"/>
</dbReference>
<dbReference type="CDD" id="cd07033">
    <property type="entry name" value="TPP_PYR_DXS_TK_like"/>
    <property type="match status" value="1"/>
</dbReference>
<dbReference type="Pfam" id="PF00456">
    <property type="entry name" value="Transketolase_N"/>
    <property type="match status" value="1"/>
</dbReference>
<reference evidence="17 18" key="1">
    <citation type="submission" date="2019-06" db="EMBL/GenBank/DDBJ databases">
        <title>Persicimonas caeni gen. nov., sp. nov., a predatory bacterium isolated from solar saltern.</title>
        <authorList>
            <person name="Wang S."/>
        </authorList>
    </citation>
    <scope>NUCLEOTIDE SEQUENCE [LARGE SCALE GENOMIC DNA]</scope>
    <source>
        <strain evidence="17 18">YN101</strain>
    </source>
</reference>
<evidence type="ECO:0000256" key="5">
    <source>
        <dbReference type="ARBA" id="ARBA00022723"/>
    </source>
</evidence>
<feature type="binding site" evidence="13">
    <location>
        <position position="158"/>
    </location>
    <ligand>
        <name>Mg(2+)</name>
        <dbReference type="ChEBI" id="CHEBI:18420"/>
    </ligand>
</feature>
<dbReference type="InterPro" id="IPR005475">
    <property type="entry name" value="Transketolase-like_Pyr-bd"/>
</dbReference>
<evidence type="ECO:0000256" key="4">
    <source>
        <dbReference type="ARBA" id="ARBA00022679"/>
    </source>
</evidence>
<dbReference type="InterPro" id="IPR049557">
    <property type="entry name" value="Transketolase_CS"/>
</dbReference>
<dbReference type="InterPro" id="IPR020826">
    <property type="entry name" value="Transketolase_BS"/>
</dbReference>
<dbReference type="InterPro" id="IPR009014">
    <property type="entry name" value="Transketo_C/PFOR_II"/>
</dbReference>
<dbReference type="GO" id="GO:0006098">
    <property type="term" value="P:pentose-phosphate shunt"/>
    <property type="evidence" value="ECO:0007669"/>
    <property type="project" value="TreeGrafter"/>
</dbReference>
<dbReference type="Gene3D" id="3.40.50.920">
    <property type="match status" value="1"/>
</dbReference>
<feature type="binding site" evidence="13">
    <location>
        <position position="190"/>
    </location>
    <ligand>
        <name>Mg(2+)</name>
        <dbReference type="ChEBI" id="CHEBI:18420"/>
    </ligand>
</feature>
<feature type="binding site" evidence="11">
    <location>
        <position position="32"/>
    </location>
    <ligand>
        <name>substrate</name>
    </ligand>
</feature>
<evidence type="ECO:0000256" key="13">
    <source>
        <dbReference type="PIRSR" id="PIRSR605478-4"/>
    </source>
</evidence>
<comment type="cofactor">
    <cofactor evidence="15">
        <name>Mg(2+)</name>
        <dbReference type="ChEBI" id="CHEBI:18420"/>
    </cofactor>
    <cofactor evidence="15">
        <name>Ca(2+)</name>
        <dbReference type="ChEBI" id="CHEBI:29108"/>
    </cofactor>
    <cofactor evidence="15">
        <name>Mn(2+)</name>
        <dbReference type="ChEBI" id="CHEBI:29035"/>
    </cofactor>
    <cofactor evidence="15">
        <name>Co(2+)</name>
        <dbReference type="ChEBI" id="CHEBI:48828"/>
    </cofactor>
    <text evidence="15">Binds 1 Mg(2+) ion per subunit. Can also utilize other divalent metal cations, such as Ca(2+), Mn(2+) and Co(2+).</text>
</comment>
<evidence type="ECO:0000256" key="11">
    <source>
        <dbReference type="PIRSR" id="PIRSR605478-2"/>
    </source>
</evidence>